<name>A0A915L0E6_ROMCU</name>
<protein>
    <submittedName>
        <fullName evidence="2">Uncharacterized protein</fullName>
    </submittedName>
</protein>
<evidence type="ECO:0000313" key="1">
    <source>
        <dbReference type="Proteomes" id="UP000887565"/>
    </source>
</evidence>
<accession>A0A915L0E6</accession>
<dbReference type="AlphaFoldDB" id="A0A915L0E6"/>
<reference evidence="2" key="1">
    <citation type="submission" date="2022-11" db="UniProtKB">
        <authorList>
            <consortium name="WormBaseParasite"/>
        </authorList>
    </citation>
    <scope>IDENTIFICATION</scope>
</reference>
<evidence type="ECO:0000313" key="2">
    <source>
        <dbReference type="WBParaSite" id="nRc.2.0.1.t43925-RA"/>
    </source>
</evidence>
<sequence>MEESEPKAHMLICATMQKIADSHVDAKCGRAYGRELEMDDIISNYQVQSLKPMIYELNDDIIFNDQVQPLSLGIKKYINLQTRSLFTVKYDTDMTHTPLTLIPLQTDLVWLNTSVEDIPLQIKTRRPFQYRNINNPDKEIACSPLIACDEVTETCDLLALWNLWEDAEMYFTIAPHFDWMKDVLRRVMKGDF</sequence>
<dbReference type="Proteomes" id="UP000887565">
    <property type="component" value="Unplaced"/>
</dbReference>
<keyword evidence="1" id="KW-1185">Reference proteome</keyword>
<dbReference type="WBParaSite" id="nRc.2.0.1.t43925-RA">
    <property type="protein sequence ID" value="nRc.2.0.1.t43925-RA"/>
    <property type="gene ID" value="nRc.2.0.1.g43925"/>
</dbReference>
<organism evidence="1 2">
    <name type="scientific">Romanomermis culicivorax</name>
    <name type="common">Nematode worm</name>
    <dbReference type="NCBI Taxonomy" id="13658"/>
    <lineage>
        <taxon>Eukaryota</taxon>
        <taxon>Metazoa</taxon>
        <taxon>Ecdysozoa</taxon>
        <taxon>Nematoda</taxon>
        <taxon>Enoplea</taxon>
        <taxon>Dorylaimia</taxon>
        <taxon>Mermithida</taxon>
        <taxon>Mermithoidea</taxon>
        <taxon>Mermithidae</taxon>
        <taxon>Romanomermis</taxon>
    </lineage>
</organism>
<proteinExistence type="predicted"/>